<evidence type="ECO:0000313" key="3">
    <source>
        <dbReference type="Proteomes" id="UP000294980"/>
    </source>
</evidence>
<evidence type="ECO:0000313" key="2">
    <source>
        <dbReference type="EMBL" id="TCO76113.1"/>
    </source>
</evidence>
<comment type="caution">
    <text evidence="2">The sequence shown here is derived from an EMBL/GenBank/DDBJ whole genome shotgun (WGS) entry which is preliminary data.</text>
</comment>
<reference evidence="2 3" key="1">
    <citation type="submission" date="2019-03" db="EMBL/GenBank/DDBJ databases">
        <title>Genomic Encyclopedia of Type Strains, Phase IV (KMG-IV): sequencing the most valuable type-strain genomes for metagenomic binning, comparative biology and taxonomic classification.</title>
        <authorList>
            <person name="Goeker M."/>
        </authorList>
    </citation>
    <scope>NUCLEOTIDE SEQUENCE [LARGE SCALE GENOMIC DNA]</scope>
    <source>
        <strain evidence="2 3">DSM 23344</strain>
    </source>
</reference>
<feature type="domain" description="NAD-dependent epimerase/dehydratase" evidence="1">
    <location>
        <begin position="4"/>
        <end position="207"/>
    </location>
</feature>
<proteinExistence type="predicted"/>
<organism evidence="2 3">
    <name type="scientific">Chromatocurvus halotolerans</name>
    <dbReference type="NCBI Taxonomy" id="1132028"/>
    <lineage>
        <taxon>Bacteria</taxon>
        <taxon>Pseudomonadati</taxon>
        <taxon>Pseudomonadota</taxon>
        <taxon>Gammaproteobacteria</taxon>
        <taxon>Cellvibrionales</taxon>
        <taxon>Halieaceae</taxon>
        <taxon>Chromatocurvus</taxon>
    </lineage>
</organism>
<dbReference type="PANTHER" id="PTHR48079">
    <property type="entry name" value="PROTEIN YEEZ"/>
    <property type="match status" value="1"/>
</dbReference>
<gene>
    <name evidence="2" type="ORF">EV688_10573</name>
</gene>
<dbReference type="Gene3D" id="3.40.50.720">
    <property type="entry name" value="NAD(P)-binding Rossmann-like Domain"/>
    <property type="match status" value="1"/>
</dbReference>
<dbReference type="AlphaFoldDB" id="A0A4R2KQU0"/>
<dbReference type="SUPFAM" id="SSF51735">
    <property type="entry name" value="NAD(P)-binding Rossmann-fold domains"/>
    <property type="match status" value="1"/>
</dbReference>
<dbReference type="InterPro" id="IPR051783">
    <property type="entry name" value="NAD(P)-dependent_oxidoreduct"/>
</dbReference>
<keyword evidence="3" id="KW-1185">Reference proteome</keyword>
<evidence type="ECO:0000259" key="1">
    <source>
        <dbReference type="Pfam" id="PF01370"/>
    </source>
</evidence>
<dbReference type="Pfam" id="PF01370">
    <property type="entry name" value="Epimerase"/>
    <property type="match status" value="1"/>
</dbReference>
<protein>
    <submittedName>
        <fullName evidence="2">UDP-glucose 4-epimerase</fullName>
    </submittedName>
</protein>
<dbReference type="InterPro" id="IPR036291">
    <property type="entry name" value="NAD(P)-bd_dom_sf"/>
</dbReference>
<dbReference type="GO" id="GO:0004029">
    <property type="term" value="F:aldehyde dehydrogenase (NAD+) activity"/>
    <property type="evidence" value="ECO:0007669"/>
    <property type="project" value="TreeGrafter"/>
</dbReference>
<accession>A0A4R2KQU0</accession>
<sequence>MKCLVTGATGFVGSAVREALLAADHEVVCLVRGAGSLPASVPHVVQDLGKPLSPALSLQGVDVVIHTAGVAHRQAPAAQHVAVNERASVALARRAVRDGVGRFLFLSSVKAMGPAASATPRAEEELTGPTVAYASSKRRAEIALAQLARESGMQLVSLRPALVYGAGVGGNLASLIAWVRRGLPLAPEAGQRSMVSRDDLVRLIISLVAGDAARLPEEGALWNVTDGEAYSTQRLMLALAGAMRRPAPQWELPAACWRILGACADLRHGAFTGATATALLGSDLYDGSAVCAATGWRPRQRFEDVAPAMVAAAVRA</sequence>
<dbReference type="GO" id="GO:0005737">
    <property type="term" value="C:cytoplasm"/>
    <property type="evidence" value="ECO:0007669"/>
    <property type="project" value="TreeGrafter"/>
</dbReference>
<dbReference type="PRINTS" id="PR00081">
    <property type="entry name" value="GDHRDH"/>
</dbReference>
<dbReference type="InterPro" id="IPR001509">
    <property type="entry name" value="Epimerase_deHydtase"/>
</dbReference>
<dbReference type="InterPro" id="IPR002347">
    <property type="entry name" value="SDR_fam"/>
</dbReference>
<dbReference type="RefSeq" id="WP_162883812.1">
    <property type="nucleotide sequence ID" value="NZ_QQSW01000003.1"/>
</dbReference>
<dbReference type="Proteomes" id="UP000294980">
    <property type="component" value="Unassembled WGS sequence"/>
</dbReference>
<dbReference type="EMBL" id="SLWX01000005">
    <property type="protein sequence ID" value="TCO76113.1"/>
    <property type="molecule type" value="Genomic_DNA"/>
</dbReference>
<name>A0A4R2KQU0_9GAMM</name>
<dbReference type="PANTHER" id="PTHR48079:SF6">
    <property type="entry name" value="NAD(P)-BINDING DOMAIN-CONTAINING PROTEIN-RELATED"/>
    <property type="match status" value="1"/>
</dbReference>